<dbReference type="InterPro" id="IPR052712">
    <property type="entry name" value="Acid_resist_chaperone_HdeD"/>
</dbReference>
<dbReference type="RefSeq" id="WP_135984226.1">
    <property type="nucleotide sequence ID" value="NZ_JAASQM010000002.1"/>
</dbReference>
<dbReference type="OrthoDB" id="9815400at2"/>
<accession>A0A4S1WKZ8</accession>
<name>A0A4S1WKZ8_9SPHN</name>
<sequence>MSDAFPSPAADPAPARSIWRRAGSALLGLAFIVCGAFAILVPLLSTLAMTFIVGISLVAAGIAQIGQAFSRSWGGLFLHVLLGLLYVGAGIVFFTSPLSGALVLTAILAWLLVIQGVGEILMAFTIKRRKGWPWLAFSGAVSTLLGLWLIFRSPTASLFAPGILLGMALVIEGCAFLVIGTRTAPPRETEPATAPAA</sequence>
<keyword evidence="1" id="KW-0812">Transmembrane</keyword>
<evidence type="ECO:0000256" key="1">
    <source>
        <dbReference type="SAM" id="Phobius"/>
    </source>
</evidence>
<keyword evidence="3" id="KW-1185">Reference proteome</keyword>
<reference evidence="2 3" key="1">
    <citation type="submission" date="2019-04" db="EMBL/GenBank/DDBJ databases">
        <title>Sphingomonas psychrotolerans sp. nov., isolated from soil in the Tianshan Mountains, Xinjiang, China.</title>
        <authorList>
            <person name="Luo Y."/>
            <person name="Sheng H."/>
        </authorList>
    </citation>
    <scope>NUCLEOTIDE SEQUENCE [LARGE SCALE GENOMIC DNA]</scope>
    <source>
        <strain evidence="2 3">KIS18-15</strain>
    </source>
</reference>
<feature type="transmembrane region" description="Helical" evidence="1">
    <location>
        <begin position="101"/>
        <end position="124"/>
    </location>
</feature>
<dbReference type="PANTHER" id="PTHR34989">
    <property type="entry name" value="PROTEIN HDED"/>
    <property type="match status" value="1"/>
</dbReference>
<keyword evidence="1" id="KW-1133">Transmembrane helix</keyword>
<keyword evidence="1" id="KW-0472">Membrane</keyword>
<protein>
    <submittedName>
        <fullName evidence="2">HdeD family acid-resistance protein</fullName>
    </submittedName>
</protein>
<dbReference type="EMBL" id="SRXU01000003">
    <property type="protein sequence ID" value="TGX43413.1"/>
    <property type="molecule type" value="Genomic_DNA"/>
</dbReference>
<dbReference type="AlphaFoldDB" id="A0A4S1WKZ8"/>
<feature type="transmembrane region" description="Helical" evidence="1">
    <location>
        <begin position="131"/>
        <end position="151"/>
    </location>
</feature>
<feature type="transmembrane region" description="Helical" evidence="1">
    <location>
        <begin position="25"/>
        <end position="45"/>
    </location>
</feature>
<dbReference type="GO" id="GO:0005886">
    <property type="term" value="C:plasma membrane"/>
    <property type="evidence" value="ECO:0007669"/>
    <property type="project" value="TreeGrafter"/>
</dbReference>
<dbReference type="Pfam" id="PF03729">
    <property type="entry name" value="DUF308"/>
    <property type="match status" value="1"/>
</dbReference>
<dbReference type="Proteomes" id="UP000309848">
    <property type="component" value="Unassembled WGS sequence"/>
</dbReference>
<comment type="caution">
    <text evidence="2">The sequence shown here is derived from an EMBL/GenBank/DDBJ whole genome shotgun (WGS) entry which is preliminary data.</text>
</comment>
<feature type="transmembrane region" description="Helical" evidence="1">
    <location>
        <begin position="76"/>
        <end position="95"/>
    </location>
</feature>
<feature type="transmembrane region" description="Helical" evidence="1">
    <location>
        <begin position="51"/>
        <end position="69"/>
    </location>
</feature>
<feature type="transmembrane region" description="Helical" evidence="1">
    <location>
        <begin position="157"/>
        <end position="179"/>
    </location>
</feature>
<dbReference type="PANTHER" id="PTHR34989:SF1">
    <property type="entry name" value="PROTEIN HDED"/>
    <property type="match status" value="1"/>
</dbReference>
<gene>
    <name evidence="2" type="ORF">E5A74_09665</name>
</gene>
<evidence type="ECO:0000313" key="3">
    <source>
        <dbReference type="Proteomes" id="UP000309848"/>
    </source>
</evidence>
<evidence type="ECO:0000313" key="2">
    <source>
        <dbReference type="EMBL" id="TGX43413.1"/>
    </source>
</evidence>
<organism evidence="2 3">
    <name type="scientific">Sphingomonas naasensis</name>
    <dbReference type="NCBI Taxonomy" id="1344951"/>
    <lineage>
        <taxon>Bacteria</taxon>
        <taxon>Pseudomonadati</taxon>
        <taxon>Pseudomonadota</taxon>
        <taxon>Alphaproteobacteria</taxon>
        <taxon>Sphingomonadales</taxon>
        <taxon>Sphingomonadaceae</taxon>
        <taxon>Sphingomonas</taxon>
    </lineage>
</organism>
<dbReference type="InterPro" id="IPR005325">
    <property type="entry name" value="DUF308_memb"/>
</dbReference>
<proteinExistence type="predicted"/>